<sequence>MAEDDLEVLLTAGMLLLMPVIATYYWRDNRAISWGALGLCLLIPEAASERPDASVLHTIMVTTALAVVLQLMIDALKERRQAPDDAGRRTASPEEGDEATPGPAPDARAPAVPPELAPPYAPTLQVRHGPAGEPPAAPWSARPGHRKWRP</sequence>
<keyword evidence="4" id="KW-1185">Reference proteome</keyword>
<feature type="compositionally biased region" description="Basic and acidic residues" evidence="1">
    <location>
        <begin position="79"/>
        <end position="92"/>
    </location>
</feature>
<proteinExistence type="predicted"/>
<reference evidence="3 4" key="1">
    <citation type="submission" date="2018-02" db="EMBL/GenBank/DDBJ databases">
        <title>Reclassifiation of [Polyangium] brachysporum DSM 7029 as Guopingzhaonella breviflexa gen. nov., sp. nov., a member of the family Comamonadaceae.</title>
        <authorList>
            <person name="Tang B."/>
        </authorList>
    </citation>
    <scope>NUCLEOTIDE SEQUENCE [LARGE SCALE GENOMIC DNA]</scope>
    <source>
        <strain evidence="3 4">DSM 15344</strain>
    </source>
</reference>
<evidence type="ECO:0000256" key="2">
    <source>
        <dbReference type="SAM" id="Phobius"/>
    </source>
</evidence>
<evidence type="ECO:0000313" key="4">
    <source>
        <dbReference type="Proteomes" id="UP000239406"/>
    </source>
</evidence>
<evidence type="ECO:0000313" key="3">
    <source>
        <dbReference type="EMBL" id="PPE68796.1"/>
    </source>
</evidence>
<keyword evidence="2" id="KW-0472">Membrane</keyword>
<feature type="compositionally biased region" description="Pro residues" evidence="1">
    <location>
        <begin position="111"/>
        <end position="121"/>
    </location>
</feature>
<accession>A0A2S5T1H4</accession>
<name>A0A2S5T1H4_9BURK</name>
<keyword evidence="2" id="KW-1133">Transmembrane helix</keyword>
<dbReference type="EMBL" id="PSNY01000019">
    <property type="protein sequence ID" value="PPE68796.1"/>
    <property type="molecule type" value="Genomic_DNA"/>
</dbReference>
<evidence type="ECO:0000256" key="1">
    <source>
        <dbReference type="SAM" id="MobiDB-lite"/>
    </source>
</evidence>
<dbReference type="AlphaFoldDB" id="A0A2S5T1H4"/>
<feature type="transmembrane region" description="Helical" evidence="2">
    <location>
        <begin position="6"/>
        <end position="26"/>
    </location>
</feature>
<organism evidence="3 4">
    <name type="scientific">Caldimonas thermodepolymerans</name>
    <dbReference type="NCBI Taxonomy" id="215580"/>
    <lineage>
        <taxon>Bacteria</taxon>
        <taxon>Pseudomonadati</taxon>
        <taxon>Pseudomonadota</taxon>
        <taxon>Betaproteobacteria</taxon>
        <taxon>Burkholderiales</taxon>
        <taxon>Sphaerotilaceae</taxon>
        <taxon>Caldimonas</taxon>
    </lineage>
</organism>
<feature type="compositionally biased region" description="Low complexity" evidence="1">
    <location>
        <begin position="99"/>
        <end position="110"/>
    </location>
</feature>
<feature type="transmembrane region" description="Helical" evidence="2">
    <location>
        <begin position="54"/>
        <end position="73"/>
    </location>
</feature>
<dbReference type="Proteomes" id="UP000239406">
    <property type="component" value="Unassembled WGS sequence"/>
</dbReference>
<feature type="region of interest" description="Disordered" evidence="1">
    <location>
        <begin position="79"/>
        <end position="150"/>
    </location>
</feature>
<dbReference type="RefSeq" id="WP_104358540.1">
    <property type="nucleotide sequence ID" value="NZ_CP064338.1"/>
</dbReference>
<comment type="caution">
    <text evidence="3">The sequence shown here is derived from an EMBL/GenBank/DDBJ whole genome shotgun (WGS) entry which is preliminary data.</text>
</comment>
<protein>
    <submittedName>
        <fullName evidence="3">Uncharacterized protein</fullName>
    </submittedName>
</protein>
<keyword evidence="2" id="KW-0812">Transmembrane</keyword>
<gene>
    <name evidence="3" type="ORF">C1702_15060</name>
</gene>